<keyword evidence="5 8" id="KW-0472">Membrane</keyword>
<feature type="transmembrane region" description="Helical" evidence="8">
    <location>
        <begin position="249"/>
        <end position="271"/>
    </location>
</feature>
<dbReference type="Pfam" id="PF07690">
    <property type="entry name" value="MFS_1"/>
    <property type="match status" value="1"/>
</dbReference>
<organism evidence="9 10">
    <name type="scientific">Fusarium albosuccineum</name>
    <dbReference type="NCBI Taxonomy" id="1237068"/>
    <lineage>
        <taxon>Eukaryota</taxon>
        <taxon>Fungi</taxon>
        <taxon>Dikarya</taxon>
        <taxon>Ascomycota</taxon>
        <taxon>Pezizomycotina</taxon>
        <taxon>Sordariomycetes</taxon>
        <taxon>Hypocreomycetidae</taxon>
        <taxon>Hypocreales</taxon>
        <taxon>Nectriaceae</taxon>
        <taxon>Fusarium</taxon>
        <taxon>Fusarium decemcellulare species complex</taxon>
    </lineage>
</organism>
<dbReference type="GO" id="GO:0022857">
    <property type="term" value="F:transmembrane transporter activity"/>
    <property type="evidence" value="ECO:0007669"/>
    <property type="project" value="InterPro"/>
</dbReference>
<evidence type="ECO:0000256" key="5">
    <source>
        <dbReference type="ARBA" id="ARBA00023136"/>
    </source>
</evidence>
<feature type="compositionally biased region" description="Polar residues" evidence="7">
    <location>
        <begin position="1"/>
        <end position="19"/>
    </location>
</feature>
<evidence type="ECO:0000313" key="10">
    <source>
        <dbReference type="Proteomes" id="UP000554235"/>
    </source>
</evidence>
<dbReference type="Gene3D" id="1.20.1250.20">
    <property type="entry name" value="MFS general substrate transporter like domains"/>
    <property type="match status" value="1"/>
</dbReference>
<dbReference type="Proteomes" id="UP000554235">
    <property type="component" value="Unassembled WGS sequence"/>
</dbReference>
<evidence type="ECO:0000313" key="9">
    <source>
        <dbReference type="EMBL" id="KAF4464301.1"/>
    </source>
</evidence>
<dbReference type="PANTHER" id="PTHR43791">
    <property type="entry name" value="PERMEASE-RELATED"/>
    <property type="match status" value="1"/>
</dbReference>
<feature type="transmembrane region" description="Helical" evidence="8">
    <location>
        <begin position="179"/>
        <end position="199"/>
    </location>
</feature>
<feature type="transmembrane region" description="Helical" evidence="8">
    <location>
        <begin position="71"/>
        <end position="90"/>
    </location>
</feature>
<evidence type="ECO:0000256" key="1">
    <source>
        <dbReference type="ARBA" id="ARBA00004141"/>
    </source>
</evidence>
<keyword evidence="6" id="KW-0325">Glycoprotein</keyword>
<accession>A0A8H4L8Q4</accession>
<evidence type="ECO:0000256" key="4">
    <source>
        <dbReference type="ARBA" id="ARBA00022989"/>
    </source>
</evidence>
<reference evidence="9 10" key="1">
    <citation type="submission" date="2020-01" db="EMBL/GenBank/DDBJ databases">
        <title>Identification and distribution of gene clusters putatively required for synthesis of sphingolipid metabolism inhibitors in phylogenetically diverse species of the filamentous fungus Fusarium.</title>
        <authorList>
            <person name="Kim H.-S."/>
            <person name="Busman M."/>
            <person name="Brown D.W."/>
            <person name="Divon H."/>
            <person name="Uhlig S."/>
            <person name="Proctor R.H."/>
        </authorList>
    </citation>
    <scope>NUCLEOTIDE SEQUENCE [LARGE SCALE GENOMIC DNA]</scope>
    <source>
        <strain evidence="9 10">NRRL 20459</strain>
    </source>
</reference>
<keyword evidence="10" id="KW-1185">Reference proteome</keyword>
<comment type="caution">
    <text evidence="9">The sequence shown here is derived from an EMBL/GenBank/DDBJ whole genome shotgun (WGS) entry which is preliminary data.</text>
</comment>
<dbReference type="InterPro" id="IPR011701">
    <property type="entry name" value="MFS"/>
</dbReference>
<dbReference type="EMBL" id="JAADYS010001211">
    <property type="protein sequence ID" value="KAF4464301.1"/>
    <property type="molecule type" value="Genomic_DNA"/>
</dbReference>
<keyword evidence="3 8" id="KW-0812">Transmembrane</keyword>
<evidence type="ECO:0000256" key="2">
    <source>
        <dbReference type="ARBA" id="ARBA00022448"/>
    </source>
</evidence>
<dbReference type="PANTHER" id="PTHR43791:SF91">
    <property type="entry name" value="MAJOR FACILITATOR SUPERFAMILY (MFS) PROFILE DOMAIN-CONTAINING PROTEIN-RELATED"/>
    <property type="match status" value="1"/>
</dbReference>
<comment type="subcellular location">
    <subcellularLocation>
        <location evidence="1">Membrane</location>
        <topology evidence="1">Multi-pass membrane protein</topology>
    </subcellularLocation>
</comment>
<keyword evidence="4 8" id="KW-1133">Transmembrane helix</keyword>
<feature type="transmembrane region" description="Helical" evidence="8">
    <location>
        <begin position="291"/>
        <end position="309"/>
    </location>
</feature>
<dbReference type="SUPFAM" id="SSF103473">
    <property type="entry name" value="MFS general substrate transporter"/>
    <property type="match status" value="1"/>
</dbReference>
<sequence>MNTHAPVTNDGQNGSSSENIAIRKGPNITVTVNADVGSNARLRDDPEARAAFTTFSPEEAKAIMKKVDRRFFILIGFMFMVKNVGKPSNIITELGMTLNSYNWVGSIYGVPNVCLGSLFEAGMFPGVVTTLTYWYRTDEFGRPMMWFFGISNLSGIIGSLLCYGISYMDGSQGLSAWRWVYIIQGVLTILFAGIIFFVMPDFPKSPRSSSWLTKREREFIEARLPLNTPTTGDKNFDRKEVWHAFSSPVVWSFLLCQTFMNLSLYGFNWYLPTIITNFGFVGLPANQLLNIPPVIAGCLGIIFSAWFVGRGFFWRPLYVLIVTLVVHPPHGLE</sequence>
<proteinExistence type="predicted"/>
<protein>
    <submittedName>
        <fullName evidence="9">High-affinity nicotinic acid transporter</fullName>
    </submittedName>
</protein>
<evidence type="ECO:0000256" key="3">
    <source>
        <dbReference type="ARBA" id="ARBA00022692"/>
    </source>
</evidence>
<evidence type="ECO:0000256" key="6">
    <source>
        <dbReference type="ARBA" id="ARBA00023180"/>
    </source>
</evidence>
<evidence type="ECO:0000256" key="7">
    <source>
        <dbReference type="SAM" id="MobiDB-lite"/>
    </source>
</evidence>
<feature type="region of interest" description="Disordered" evidence="7">
    <location>
        <begin position="1"/>
        <end position="20"/>
    </location>
</feature>
<name>A0A8H4L8Q4_9HYPO</name>
<dbReference type="InterPro" id="IPR036259">
    <property type="entry name" value="MFS_trans_sf"/>
</dbReference>
<gene>
    <name evidence="9" type="ORF">FALBO_8870</name>
</gene>
<evidence type="ECO:0000256" key="8">
    <source>
        <dbReference type="SAM" id="Phobius"/>
    </source>
</evidence>
<dbReference type="AlphaFoldDB" id="A0A8H4L8Q4"/>
<feature type="transmembrane region" description="Helical" evidence="8">
    <location>
        <begin position="110"/>
        <end position="134"/>
    </location>
</feature>
<feature type="transmembrane region" description="Helical" evidence="8">
    <location>
        <begin position="146"/>
        <end position="167"/>
    </location>
</feature>
<dbReference type="OrthoDB" id="2985014at2759"/>
<dbReference type="GO" id="GO:0016020">
    <property type="term" value="C:membrane"/>
    <property type="evidence" value="ECO:0007669"/>
    <property type="project" value="UniProtKB-SubCell"/>
</dbReference>
<keyword evidence="2" id="KW-0813">Transport</keyword>